<evidence type="ECO:0008006" key="2">
    <source>
        <dbReference type="Google" id="ProtNLM"/>
    </source>
</evidence>
<dbReference type="EMBL" id="KI913207">
    <property type="protein sequence ID" value="ETV66700.1"/>
    <property type="molecule type" value="Genomic_DNA"/>
</dbReference>
<name>W4FGX4_APHAT</name>
<evidence type="ECO:0000313" key="1">
    <source>
        <dbReference type="EMBL" id="ETV66700.1"/>
    </source>
</evidence>
<dbReference type="AlphaFoldDB" id="W4FGX4"/>
<dbReference type="GeneID" id="20818906"/>
<dbReference type="RefSeq" id="XP_009843825.1">
    <property type="nucleotide sequence ID" value="XM_009845523.1"/>
</dbReference>
<dbReference type="VEuPathDB" id="FungiDB:H257_16910"/>
<accession>W4FGX4</accession>
<dbReference type="SUPFAM" id="SSF56672">
    <property type="entry name" value="DNA/RNA polymerases"/>
    <property type="match status" value="1"/>
</dbReference>
<sequence>MISIDAELDLLSTSTADDSVLPPPAKSQMWSLPTNPYFDLLREFADVFPDKVPSHLPVDKGVRHEIDLLPGTKYCVTQQWPLPREQVEAIDAFYAARKAAGHVRESISPHIAYVLCQETQRQVVLTRIS</sequence>
<organism evidence="1">
    <name type="scientific">Aphanomyces astaci</name>
    <name type="common">Crayfish plague agent</name>
    <dbReference type="NCBI Taxonomy" id="112090"/>
    <lineage>
        <taxon>Eukaryota</taxon>
        <taxon>Sar</taxon>
        <taxon>Stramenopiles</taxon>
        <taxon>Oomycota</taxon>
        <taxon>Saprolegniomycetes</taxon>
        <taxon>Saprolegniales</taxon>
        <taxon>Verrucalvaceae</taxon>
        <taxon>Aphanomyces</taxon>
    </lineage>
</organism>
<dbReference type="InterPro" id="IPR043502">
    <property type="entry name" value="DNA/RNA_pol_sf"/>
</dbReference>
<dbReference type="OrthoDB" id="78992at2759"/>
<proteinExistence type="predicted"/>
<dbReference type="Gene3D" id="3.10.10.10">
    <property type="entry name" value="HIV Type 1 Reverse Transcriptase, subunit A, domain 1"/>
    <property type="match status" value="1"/>
</dbReference>
<protein>
    <recommendedName>
        <fullName evidence="2">Reverse transcriptase/retrotransposon-derived protein RNase H-like domain-containing protein</fullName>
    </recommendedName>
</protein>
<gene>
    <name evidence="1" type="ORF">H257_16910</name>
</gene>
<reference evidence="1" key="1">
    <citation type="submission" date="2013-12" db="EMBL/GenBank/DDBJ databases">
        <title>The Genome Sequence of Aphanomyces astaci APO3.</title>
        <authorList>
            <consortium name="The Broad Institute Genomics Platform"/>
            <person name="Russ C."/>
            <person name="Tyler B."/>
            <person name="van West P."/>
            <person name="Dieguez-Uribeondo J."/>
            <person name="Young S.K."/>
            <person name="Zeng Q."/>
            <person name="Gargeya S."/>
            <person name="Fitzgerald M."/>
            <person name="Abouelleil A."/>
            <person name="Alvarado L."/>
            <person name="Chapman S.B."/>
            <person name="Gainer-Dewar J."/>
            <person name="Goldberg J."/>
            <person name="Griggs A."/>
            <person name="Gujja S."/>
            <person name="Hansen M."/>
            <person name="Howarth C."/>
            <person name="Imamovic A."/>
            <person name="Ireland A."/>
            <person name="Larimer J."/>
            <person name="McCowan C."/>
            <person name="Murphy C."/>
            <person name="Pearson M."/>
            <person name="Poon T.W."/>
            <person name="Priest M."/>
            <person name="Roberts A."/>
            <person name="Saif S."/>
            <person name="Shea T."/>
            <person name="Sykes S."/>
            <person name="Wortman J."/>
            <person name="Nusbaum C."/>
            <person name="Birren B."/>
        </authorList>
    </citation>
    <scope>NUCLEOTIDE SEQUENCE [LARGE SCALE GENOMIC DNA]</scope>
    <source>
        <strain evidence="1">APO3</strain>
    </source>
</reference>